<comment type="caution">
    <text evidence="2">The sequence shown here is derived from an EMBL/GenBank/DDBJ whole genome shotgun (WGS) entry which is preliminary data.</text>
</comment>
<keyword evidence="3" id="KW-1185">Reference proteome</keyword>
<dbReference type="Proteomes" id="UP000715965">
    <property type="component" value="Unassembled WGS sequence"/>
</dbReference>
<evidence type="ECO:0000313" key="2">
    <source>
        <dbReference type="EMBL" id="MBE7942168.1"/>
    </source>
</evidence>
<organism evidence="2 3">
    <name type="scientific">Ramlibacter aquaticus</name>
    <dbReference type="NCBI Taxonomy" id="2780094"/>
    <lineage>
        <taxon>Bacteria</taxon>
        <taxon>Pseudomonadati</taxon>
        <taxon>Pseudomonadota</taxon>
        <taxon>Betaproteobacteria</taxon>
        <taxon>Burkholderiales</taxon>
        <taxon>Comamonadaceae</taxon>
        <taxon>Ramlibacter</taxon>
    </lineage>
</organism>
<dbReference type="RefSeq" id="WP_193781721.1">
    <property type="nucleotide sequence ID" value="NZ_JADDOJ010000082.1"/>
</dbReference>
<evidence type="ECO:0000313" key="3">
    <source>
        <dbReference type="Proteomes" id="UP000715965"/>
    </source>
</evidence>
<proteinExistence type="predicted"/>
<accession>A0ABR9SIP6</accession>
<feature type="region of interest" description="Disordered" evidence="1">
    <location>
        <begin position="35"/>
        <end position="68"/>
    </location>
</feature>
<evidence type="ECO:0000256" key="1">
    <source>
        <dbReference type="SAM" id="MobiDB-lite"/>
    </source>
</evidence>
<protein>
    <submittedName>
        <fullName evidence="2">Uncharacterized protein</fullName>
    </submittedName>
</protein>
<sequence length="68" mass="7528">MSDSHIEEMARRIDGDELLRQRRQFDHCAVQDCARSTPAARPLPHALTGPLGQGDFQPDPVKKVFSAG</sequence>
<dbReference type="EMBL" id="JADDOJ010000082">
    <property type="protein sequence ID" value="MBE7942168.1"/>
    <property type="molecule type" value="Genomic_DNA"/>
</dbReference>
<reference evidence="2 3" key="1">
    <citation type="submission" date="2020-10" db="EMBL/GenBank/DDBJ databases">
        <title>Draft genome of Ramlibacter aquaticus LMG 30558.</title>
        <authorList>
            <person name="Props R."/>
        </authorList>
    </citation>
    <scope>NUCLEOTIDE SEQUENCE [LARGE SCALE GENOMIC DNA]</scope>
    <source>
        <strain evidence="2 3">LMG 30558</strain>
    </source>
</reference>
<name>A0ABR9SIP6_9BURK</name>
<gene>
    <name evidence="2" type="ORF">IM725_16460</name>
</gene>